<organism evidence="1 2">
    <name type="scientific">Streptococcus moroccensis</name>
    <dbReference type="NCBI Taxonomy" id="1451356"/>
    <lineage>
        <taxon>Bacteria</taxon>
        <taxon>Bacillati</taxon>
        <taxon>Bacillota</taxon>
        <taxon>Bacilli</taxon>
        <taxon>Lactobacillales</taxon>
        <taxon>Streptococcaceae</taxon>
        <taxon>Streptococcus</taxon>
    </lineage>
</organism>
<proteinExistence type="predicted"/>
<evidence type="ECO:0008006" key="3">
    <source>
        <dbReference type="Google" id="ProtNLM"/>
    </source>
</evidence>
<name>A0ABT9YP92_9STRE</name>
<accession>A0ABT9YP92</accession>
<dbReference type="EMBL" id="JAUSTM010000002">
    <property type="protein sequence ID" value="MDQ0221801.1"/>
    <property type="molecule type" value="Genomic_DNA"/>
</dbReference>
<comment type="caution">
    <text evidence="1">The sequence shown here is derived from an EMBL/GenBank/DDBJ whole genome shotgun (WGS) entry which is preliminary data.</text>
</comment>
<dbReference type="Proteomes" id="UP001223079">
    <property type="component" value="Unassembled WGS sequence"/>
</dbReference>
<sequence>MMYLALIGDFVNSKELDDRYDIQKRLKETLTVLNKKYKKYLVSLMTVTLGDEFQGLFQLTCPIFKLIDELTVALSPYAIRFGLGIGDIVTAIDPEQSIGADGPAYWRARAAIEIVHTKNDYGNTTIAIDFGDEKDNQIGNALIASSDHIKASWRSSQEEIFKALLERGIYQESFEQNVVAEKLGLHESAFSKRLKSSGLKVYWRCRLALQELIRDREGDR</sequence>
<gene>
    <name evidence="1" type="ORF">J2S23_000333</name>
</gene>
<keyword evidence="2" id="KW-1185">Reference proteome</keyword>
<reference evidence="1 2" key="1">
    <citation type="submission" date="2023-07" db="EMBL/GenBank/DDBJ databases">
        <title>Genomic Encyclopedia of Type Strains, Phase IV (KMG-IV): sequencing the most valuable type-strain genomes for metagenomic binning, comparative biology and taxonomic classification.</title>
        <authorList>
            <person name="Goeker M."/>
        </authorList>
    </citation>
    <scope>NUCLEOTIDE SEQUENCE [LARGE SCALE GENOMIC DNA]</scope>
    <source>
        <strain evidence="1 2">DSM 105143</strain>
    </source>
</reference>
<evidence type="ECO:0000313" key="1">
    <source>
        <dbReference type="EMBL" id="MDQ0221801.1"/>
    </source>
</evidence>
<protein>
    <recommendedName>
        <fullName evidence="3">DNA-binding protein</fullName>
    </recommendedName>
</protein>
<dbReference type="RefSeq" id="WP_307121026.1">
    <property type="nucleotide sequence ID" value="NZ_JAUSTM010000002.1"/>
</dbReference>
<dbReference type="Pfam" id="PF16264">
    <property type="entry name" value="SatD"/>
    <property type="match status" value="1"/>
</dbReference>
<dbReference type="InterPro" id="IPR032580">
    <property type="entry name" value="SatD"/>
</dbReference>
<evidence type="ECO:0000313" key="2">
    <source>
        <dbReference type="Proteomes" id="UP001223079"/>
    </source>
</evidence>